<organism evidence="2 3">
    <name type="scientific">Kineococcus xinjiangensis</name>
    <dbReference type="NCBI Taxonomy" id="512762"/>
    <lineage>
        <taxon>Bacteria</taxon>
        <taxon>Bacillati</taxon>
        <taxon>Actinomycetota</taxon>
        <taxon>Actinomycetes</taxon>
        <taxon>Kineosporiales</taxon>
        <taxon>Kineosporiaceae</taxon>
        <taxon>Kineococcus</taxon>
    </lineage>
</organism>
<name>A0A2S6ICI5_9ACTN</name>
<evidence type="ECO:0000313" key="2">
    <source>
        <dbReference type="EMBL" id="PPK91911.1"/>
    </source>
</evidence>
<feature type="transmembrane region" description="Helical" evidence="1">
    <location>
        <begin position="171"/>
        <end position="198"/>
    </location>
</feature>
<comment type="caution">
    <text evidence="2">The sequence shown here is derived from an EMBL/GenBank/DDBJ whole genome shotgun (WGS) entry which is preliminary data.</text>
</comment>
<evidence type="ECO:0000256" key="1">
    <source>
        <dbReference type="SAM" id="Phobius"/>
    </source>
</evidence>
<reference evidence="2 3" key="1">
    <citation type="submission" date="2018-02" db="EMBL/GenBank/DDBJ databases">
        <title>Genomic Encyclopedia of Archaeal and Bacterial Type Strains, Phase II (KMG-II): from individual species to whole genera.</title>
        <authorList>
            <person name="Goeker M."/>
        </authorList>
    </citation>
    <scope>NUCLEOTIDE SEQUENCE [LARGE SCALE GENOMIC DNA]</scope>
    <source>
        <strain evidence="2 3">DSM 22857</strain>
    </source>
</reference>
<dbReference type="Proteomes" id="UP000239485">
    <property type="component" value="Unassembled WGS sequence"/>
</dbReference>
<protein>
    <submittedName>
        <fullName evidence="2">Uncharacterized protein</fullName>
    </submittedName>
</protein>
<keyword evidence="1" id="KW-0472">Membrane</keyword>
<evidence type="ECO:0000313" key="3">
    <source>
        <dbReference type="Proteomes" id="UP000239485"/>
    </source>
</evidence>
<proteinExistence type="predicted"/>
<keyword evidence="3" id="KW-1185">Reference proteome</keyword>
<gene>
    <name evidence="2" type="ORF">CLV92_12030</name>
</gene>
<accession>A0A2S6ICI5</accession>
<sequence>MLTTMLLLVAVGALAVLGTNSYRRPTAAELAQLRRVQVFHVQRAKAGEPAPGPIQLDPARCCRRSRPWVRWMTPPFVRPAAFVFAGVPDTWTVLWDLGIWPWSKSSAIWVHTFAPTALQQLPDEALAVRRWDRAVACLEAPPAAVTVHGYASVAQWRAAVRGNVPQWQRPAWMPVLAAGAAGLAACCFMAAIALEVALTVGLTT</sequence>
<dbReference type="RefSeq" id="WP_104435630.1">
    <property type="nucleotide sequence ID" value="NZ_PTJD01000020.1"/>
</dbReference>
<keyword evidence="1" id="KW-1133">Transmembrane helix</keyword>
<dbReference type="EMBL" id="PTJD01000020">
    <property type="protein sequence ID" value="PPK91911.1"/>
    <property type="molecule type" value="Genomic_DNA"/>
</dbReference>
<dbReference type="AlphaFoldDB" id="A0A2S6ICI5"/>
<keyword evidence="1" id="KW-0812">Transmembrane</keyword>